<dbReference type="GO" id="GO:0009423">
    <property type="term" value="P:chorismate biosynthetic process"/>
    <property type="evidence" value="ECO:0007669"/>
    <property type="project" value="TreeGrafter"/>
</dbReference>
<evidence type="ECO:0000256" key="2">
    <source>
        <dbReference type="ARBA" id="ARBA00023002"/>
    </source>
</evidence>
<feature type="domain" description="Shikimate dehydrogenase substrate binding N-terminal" evidence="4">
    <location>
        <begin position="17"/>
        <end position="104"/>
    </location>
</feature>
<dbReference type="GO" id="GO:0004764">
    <property type="term" value="F:shikimate 3-dehydrogenase (NADP+) activity"/>
    <property type="evidence" value="ECO:0007669"/>
    <property type="project" value="InterPro"/>
</dbReference>
<evidence type="ECO:0000256" key="1">
    <source>
        <dbReference type="ARBA" id="ARBA00004871"/>
    </source>
</evidence>
<dbReference type="SUPFAM" id="SSF53223">
    <property type="entry name" value="Aminoacid dehydrogenase-like, N-terminal domain"/>
    <property type="match status" value="1"/>
</dbReference>
<keyword evidence="2" id="KW-0560">Oxidoreductase</keyword>
<dbReference type="PANTHER" id="PTHR21089:SF1">
    <property type="entry name" value="BIFUNCTIONAL 3-DEHYDROQUINATE DEHYDRATASE_SHIKIMATE DEHYDROGENASE, CHLOROPLASTIC"/>
    <property type="match status" value="1"/>
</dbReference>
<dbReference type="EMBL" id="NCEQ01000004">
    <property type="protein sequence ID" value="OYX57860.1"/>
    <property type="molecule type" value="Genomic_DNA"/>
</dbReference>
<comment type="pathway">
    <text evidence="1">Metabolic intermediate biosynthesis; chorismate biosynthesis; chorismate from D-erythrose 4-phosphate and phosphoenolpyruvate: step 4/7.</text>
</comment>
<keyword evidence="3" id="KW-0057">Aromatic amino acid biosynthesis</keyword>
<evidence type="ECO:0000313" key="6">
    <source>
        <dbReference type="Proteomes" id="UP000216147"/>
    </source>
</evidence>
<dbReference type="Pfam" id="PF08501">
    <property type="entry name" value="Shikimate_dh_N"/>
    <property type="match status" value="1"/>
</dbReference>
<dbReference type="Gene3D" id="3.40.50.720">
    <property type="entry name" value="NAD(P)-binding Rossmann-like Domain"/>
    <property type="match status" value="1"/>
</dbReference>
<dbReference type="InterPro" id="IPR022893">
    <property type="entry name" value="Shikimate_DH_fam"/>
</dbReference>
<dbReference type="NCBIfam" id="NF009201">
    <property type="entry name" value="PRK12549.1"/>
    <property type="match status" value="1"/>
</dbReference>
<sequence>MTDKPAAPSSSTISVGLIGSGIGKSLTPAMHMAEGARQGLRYDYALMDTAALGESPGLLARLVDQAEAEGYRGLNITHPFKQEILNLLTETSADVEALGACNTVVFENGSRTGHNTDWSGFTRSFKRGLPDAAMGKVVQVGAGGAGAATAYALLLMGAGQIEVFDVDRERAERLAARLNALGRGGRVKAGNVLESALRRCDGVVQATAVGMESYPGTPFDPELLSPANWLAEVIYFPAQTALLQAAAKIGCRTLTGAGMAVFQAVTAFELFAGRAADPNAMLRHFDSLVTIS</sequence>
<dbReference type="AlphaFoldDB" id="A0A258HLL1"/>
<dbReference type="InterPro" id="IPR036291">
    <property type="entry name" value="NAD(P)-bd_dom_sf"/>
</dbReference>
<dbReference type="SUPFAM" id="SSF51735">
    <property type="entry name" value="NAD(P)-binding Rossmann-fold domains"/>
    <property type="match status" value="1"/>
</dbReference>
<evidence type="ECO:0000256" key="3">
    <source>
        <dbReference type="ARBA" id="ARBA00023141"/>
    </source>
</evidence>
<dbReference type="GO" id="GO:0019632">
    <property type="term" value="P:shikimate metabolic process"/>
    <property type="evidence" value="ECO:0007669"/>
    <property type="project" value="TreeGrafter"/>
</dbReference>
<proteinExistence type="predicted"/>
<accession>A0A258HLL1</accession>
<dbReference type="Proteomes" id="UP000216147">
    <property type="component" value="Unassembled WGS sequence"/>
</dbReference>
<dbReference type="InterPro" id="IPR013708">
    <property type="entry name" value="Shikimate_DH-bd_N"/>
</dbReference>
<dbReference type="CDD" id="cd01065">
    <property type="entry name" value="NAD_bind_Shikimate_DH"/>
    <property type="match status" value="1"/>
</dbReference>
<dbReference type="PANTHER" id="PTHR21089">
    <property type="entry name" value="SHIKIMATE DEHYDROGENASE"/>
    <property type="match status" value="1"/>
</dbReference>
<reference evidence="5 6" key="1">
    <citation type="submission" date="2017-03" db="EMBL/GenBank/DDBJ databases">
        <title>Lifting the veil on microbial sulfur biogeochemistry in mining wastewaters.</title>
        <authorList>
            <person name="Kantor R.S."/>
            <person name="Colenbrander Nelson T."/>
            <person name="Marshall S."/>
            <person name="Bennett D."/>
            <person name="Apte S."/>
            <person name="Camacho D."/>
            <person name="Thomas B.C."/>
            <person name="Warren L.A."/>
            <person name="Banfield J.F."/>
        </authorList>
    </citation>
    <scope>NUCLEOTIDE SEQUENCE [LARGE SCALE GENOMIC DNA]</scope>
    <source>
        <strain evidence="5">32-68-21</strain>
    </source>
</reference>
<name>A0A258HLL1_9CAUL</name>
<organism evidence="5 6">
    <name type="scientific">Brevundimonas subvibrioides</name>
    <dbReference type="NCBI Taxonomy" id="74313"/>
    <lineage>
        <taxon>Bacteria</taxon>
        <taxon>Pseudomonadati</taxon>
        <taxon>Pseudomonadota</taxon>
        <taxon>Alphaproteobacteria</taxon>
        <taxon>Caulobacterales</taxon>
        <taxon>Caulobacteraceae</taxon>
        <taxon>Brevundimonas</taxon>
    </lineage>
</organism>
<dbReference type="GO" id="GO:0009073">
    <property type="term" value="P:aromatic amino acid family biosynthetic process"/>
    <property type="evidence" value="ECO:0007669"/>
    <property type="project" value="UniProtKB-KW"/>
</dbReference>
<protein>
    <submittedName>
        <fullName evidence="5">Shikimate dehydrogenase</fullName>
    </submittedName>
</protein>
<comment type="caution">
    <text evidence="5">The sequence shown here is derived from an EMBL/GenBank/DDBJ whole genome shotgun (WGS) entry which is preliminary data.</text>
</comment>
<dbReference type="GO" id="GO:0050661">
    <property type="term" value="F:NADP binding"/>
    <property type="evidence" value="ECO:0007669"/>
    <property type="project" value="TreeGrafter"/>
</dbReference>
<dbReference type="InterPro" id="IPR046346">
    <property type="entry name" value="Aminoacid_DH-like_N_sf"/>
</dbReference>
<evidence type="ECO:0000313" key="5">
    <source>
        <dbReference type="EMBL" id="OYX57860.1"/>
    </source>
</evidence>
<evidence type="ECO:0000259" key="4">
    <source>
        <dbReference type="Pfam" id="PF08501"/>
    </source>
</evidence>
<keyword evidence="3" id="KW-0028">Amino-acid biosynthesis</keyword>
<dbReference type="Gene3D" id="3.40.50.10860">
    <property type="entry name" value="Leucine Dehydrogenase, chain A, domain 1"/>
    <property type="match status" value="1"/>
</dbReference>
<dbReference type="GO" id="GO:0005829">
    <property type="term" value="C:cytosol"/>
    <property type="evidence" value="ECO:0007669"/>
    <property type="project" value="TreeGrafter"/>
</dbReference>
<gene>
    <name evidence="5" type="ORF">B7Y86_05175</name>
</gene>